<dbReference type="Proteomes" id="UP001152799">
    <property type="component" value="Chromosome 13"/>
</dbReference>
<keyword evidence="1" id="KW-1133">Transmembrane helix</keyword>
<name>A0A9N9MEZ4_9CUCU</name>
<keyword evidence="1" id="KW-0812">Transmembrane</keyword>
<gene>
    <name evidence="2" type="ORF">CEUTPL_LOCUS4159</name>
</gene>
<sequence>MSSLFTITSLILVQSIFSPESSFLVTQKWMYRVMDCLNKFLFSGFFQKPCMAIFFFASLKMGGTVLIYKYFPRTELLLQ</sequence>
<proteinExistence type="predicted"/>
<protein>
    <submittedName>
        <fullName evidence="2">Uncharacterized protein</fullName>
    </submittedName>
</protein>
<feature type="transmembrane region" description="Helical" evidence="1">
    <location>
        <begin position="46"/>
        <end position="71"/>
    </location>
</feature>
<dbReference type="EMBL" id="OU892289">
    <property type="protein sequence ID" value="CAG9763500.1"/>
    <property type="molecule type" value="Genomic_DNA"/>
</dbReference>
<reference evidence="2" key="1">
    <citation type="submission" date="2022-01" db="EMBL/GenBank/DDBJ databases">
        <authorList>
            <person name="King R."/>
        </authorList>
    </citation>
    <scope>NUCLEOTIDE SEQUENCE</scope>
</reference>
<organism evidence="2 3">
    <name type="scientific">Ceutorhynchus assimilis</name>
    <name type="common">cabbage seed weevil</name>
    <dbReference type="NCBI Taxonomy" id="467358"/>
    <lineage>
        <taxon>Eukaryota</taxon>
        <taxon>Metazoa</taxon>
        <taxon>Ecdysozoa</taxon>
        <taxon>Arthropoda</taxon>
        <taxon>Hexapoda</taxon>
        <taxon>Insecta</taxon>
        <taxon>Pterygota</taxon>
        <taxon>Neoptera</taxon>
        <taxon>Endopterygota</taxon>
        <taxon>Coleoptera</taxon>
        <taxon>Polyphaga</taxon>
        <taxon>Cucujiformia</taxon>
        <taxon>Curculionidae</taxon>
        <taxon>Ceutorhynchinae</taxon>
        <taxon>Ceutorhynchus</taxon>
    </lineage>
</organism>
<evidence type="ECO:0000313" key="3">
    <source>
        <dbReference type="Proteomes" id="UP001152799"/>
    </source>
</evidence>
<keyword evidence="1" id="KW-0472">Membrane</keyword>
<evidence type="ECO:0000256" key="1">
    <source>
        <dbReference type="SAM" id="Phobius"/>
    </source>
</evidence>
<keyword evidence="3" id="KW-1185">Reference proteome</keyword>
<evidence type="ECO:0000313" key="2">
    <source>
        <dbReference type="EMBL" id="CAG9763500.1"/>
    </source>
</evidence>
<dbReference type="AlphaFoldDB" id="A0A9N9MEZ4"/>
<accession>A0A9N9MEZ4</accession>